<dbReference type="AlphaFoldDB" id="A0A316U6G1"/>
<keyword evidence="2" id="KW-1185">Reference proteome</keyword>
<gene>
    <name evidence="1" type="ORF">BCV69DRAFT_217569</name>
</gene>
<dbReference type="RefSeq" id="XP_025347211.1">
    <property type="nucleotide sequence ID" value="XM_025489795.1"/>
</dbReference>
<dbReference type="EMBL" id="KZ819329">
    <property type="protein sequence ID" value="PWN20051.1"/>
    <property type="molecule type" value="Genomic_DNA"/>
</dbReference>
<evidence type="ECO:0000313" key="2">
    <source>
        <dbReference type="Proteomes" id="UP000245942"/>
    </source>
</evidence>
<organism evidence="1 2">
    <name type="scientific">Pseudomicrostroma glucosiphilum</name>
    <dbReference type="NCBI Taxonomy" id="1684307"/>
    <lineage>
        <taxon>Eukaryota</taxon>
        <taxon>Fungi</taxon>
        <taxon>Dikarya</taxon>
        <taxon>Basidiomycota</taxon>
        <taxon>Ustilaginomycotina</taxon>
        <taxon>Exobasidiomycetes</taxon>
        <taxon>Microstromatales</taxon>
        <taxon>Microstromatales incertae sedis</taxon>
        <taxon>Pseudomicrostroma</taxon>
    </lineage>
</organism>
<accession>A0A316U6G1</accession>
<reference evidence="1 2" key="1">
    <citation type="journal article" date="2018" name="Mol. Biol. Evol.">
        <title>Broad Genomic Sampling Reveals a Smut Pathogenic Ancestry of the Fungal Clade Ustilaginomycotina.</title>
        <authorList>
            <person name="Kijpornyongpan T."/>
            <person name="Mondo S.J."/>
            <person name="Barry K."/>
            <person name="Sandor L."/>
            <person name="Lee J."/>
            <person name="Lipzen A."/>
            <person name="Pangilinan J."/>
            <person name="LaButti K."/>
            <person name="Hainaut M."/>
            <person name="Henrissat B."/>
            <person name="Grigoriev I.V."/>
            <person name="Spatafora J.W."/>
            <person name="Aime M.C."/>
        </authorList>
    </citation>
    <scope>NUCLEOTIDE SEQUENCE [LARGE SCALE GENOMIC DNA]</scope>
    <source>
        <strain evidence="1 2">MCA 4718</strain>
    </source>
</reference>
<proteinExistence type="predicted"/>
<dbReference type="GeneID" id="37011529"/>
<evidence type="ECO:0000313" key="1">
    <source>
        <dbReference type="EMBL" id="PWN20051.1"/>
    </source>
</evidence>
<protein>
    <submittedName>
        <fullName evidence="1">Uncharacterized protein</fullName>
    </submittedName>
</protein>
<dbReference type="Proteomes" id="UP000245942">
    <property type="component" value="Unassembled WGS sequence"/>
</dbReference>
<sequence length="140" mass="15093">MCVGPCCVGVCDRSCLPFRVCEAKRALRSRSLTLGPSPSSDCRPQLIPPGRHPFIPSPLIHTSSSPPSVSVIPRALKATPSSSAPRTRLPRDLFFWTLFAPREVPPPLPLRLATPTAPLFSRPAVPTGELSLPLRRPQAG</sequence>
<name>A0A316U6G1_9BASI</name>